<accession>A0AAJ7L6K8</accession>
<sequence>MRALVVLYLVFALAAAQGRTTTFADDEVSSTTDAQDQATSTTDAQDDATSTTETPDDEDTTTVLPDNALSCIRRVVQSSIGISRNRTLAFLQKLSPKGHIDEVRANISAEYEMLQRRVEENTEIVLADRATCEENNENAVFKRSCGLLAKLSFVQKNTRAVLILTKNTIMILSRAQLDFAVSDIPSASWSGDNNRRKNIRTSAHSGWACAFIAFIWRIDGIPSNDRLCHSRNGLSALLAPRSTATSGFHSCLSNFAFDPRERFLYKLLSSTRIRGDAPRYKVSNPMDNGFQI</sequence>
<keyword evidence="3" id="KW-1185">Reference proteome</keyword>
<keyword evidence="2" id="KW-0732">Signal</keyword>
<evidence type="ECO:0000313" key="3">
    <source>
        <dbReference type="Proteomes" id="UP000694867"/>
    </source>
</evidence>
<evidence type="ECO:0000313" key="4">
    <source>
        <dbReference type="RefSeq" id="XP_018497310.1"/>
    </source>
</evidence>
<feature type="chain" id="PRO_5042508944" evidence="2">
    <location>
        <begin position="19"/>
        <end position="292"/>
    </location>
</feature>
<organism evidence="3 4">
    <name type="scientific">Galendromus occidentalis</name>
    <name type="common">western predatory mite</name>
    <dbReference type="NCBI Taxonomy" id="34638"/>
    <lineage>
        <taxon>Eukaryota</taxon>
        <taxon>Metazoa</taxon>
        <taxon>Ecdysozoa</taxon>
        <taxon>Arthropoda</taxon>
        <taxon>Chelicerata</taxon>
        <taxon>Arachnida</taxon>
        <taxon>Acari</taxon>
        <taxon>Parasitiformes</taxon>
        <taxon>Mesostigmata</taxon>
        <taxon>Gamasina</taxon>
        <taxon>Phytoseioidea</taxon>
        <taxon>Phytoseiidae</taxon>
        <taxon>Typhlodrominae</taxon>
        <taxon>Galendromus</taxon>
    </lineage>
</organism>
<feature type="compositionally biased region" description="Low complexity" evidence="1">
    <location>
        <begin position="29"/>
        <end position="53"/>
    </location>
</feature>
<reference evidence="4" key="1">
    <citation type="submission" date="2025-08" db="UniProtKB">
        <authorList>
            <consortium name="RefSeq"/>
        </authorList>
    </citation>
    <scope>IDENTIFICATION</scope>
</reference>
<dbReference type="RefSeq" id="XP_018497310.1">
    <property type="nucleotide sequence ID" value="XM_018641794.1"/>
</dbReference>
<dbReference type="AlphaFoldDB" id="A0AAJ7L6K8"/>
<dbReference type="GeneID" id="100899451"/>
<proteinExistence type="predicted"/>
<feature type="region of interest" description="Disordered" evidence="1">
    <location>
        <begin position="25"/>
        <end position="63"/>
    </location>
</feature>
<protein>
    <submittedName>
        <fullName evidence="4">Uncharacterized protein LOC100899451 isoform X1</fullName>
    </submittedName>
</protein>
<evidence type="ECO:0000256" key="2">
    <source>
        <dbReference type="SAM" id="SignalP"/>
    </source>
</evidence>
<gene>
    <name evidence="4" type="primary">LOC100899451</name>
</gene>
<evidence type="ECO:0000256" key="1">
    <source>
        <dbReference type="SAM" id="MobiDB-lite"/>
    </source>
</evidence>
<name>A0AAJ7L6K8_9ACAR</name>
<dbReference type="Proteomes" id="UP000694867">
    <property type="component" value="Unplaced"/>
</dbReference>
<feature type="signal peptide" evidence="2">
    <location>
        <begin position="1"/>
        <end position="18"/>
    </location>
</feature>